<reference evidence="1 2" key="1">
    <citation type="journal article" date="2019" name="Commun. Biol.">
        <title>The bagworm genome reveals a unique fibroin gene that provides high tensile strength.</title>
        <authorList>
            <person name="Kono N."/>
            <person name="Nakamura H."/>
            <person name="Ohtoshi R."/>
            <person name="Tomita M."/>
            <person name="Numata K."/>
            <person name="Arakawa K."/>
        </authorList>
    </citation>
    <scope>NUCLEOTIDE SEQUENCE [LARGE SCALE GENOMIC DNA]</scope>
</reference>
<comment type="caution">
    <text evidence="1">The sequence shown here is derived from an EMBL/GenBank/DDBJ whole genome shotgun (WGS) entry which is preliminary data.</text>
</comment>
<gene>
    <name evidence="1" type="ORF">EVAR_100893_1</name>
</gene>
<name>A0A4C2A4C7_EUMVA</name>
<organism evidence="1 2">
    <name type="scientific">Eumeta variegata</name>
    <name type="common">Bagworm moth</name>
    <name type="synonym">Eumeta japonica</name>
    <dbReference type="NCBI Taxonomy" id="151549"/>
    <lineage>
        <taxon>Eukaryota</taxon>
        <taxon>Metazoa</taxon>
        <taxon>Ecdysozoa</taxon>
        <taxon>Arthropoda</taxon>
        <taxon>Hexapoda</taxon>
        <taxon>Insecta</taxon>
        <taxon>Pterygota</taxon>
        <taxon>Neoptera</taxon>
        <taxon>Endopterygota</taxon>
        <taxon>Lepidoptera</taxon>
        <taxon>Glossata</taxon>
        <taxon>Ditrysia</taxon>
        <taxon>Tineoidea</taxon>
        <taxon>Psychidae</taxon>
        <taxon>Oiketicinae</taxon>
        <taxon>Eumeta</taxon>
    </lineage>
</organism>
<dbReference type="AlphaFoldDB" id="A0A4C2A4C7"/>
<proteinExistence type="predicted"/>
<dbReference type="Proteomes" id="UP000299102">
    <property type="component" value="Unassembled WGS sequence"/>
</dbReference>
<sequence length="162" mass="17837">MGHLRPRDGYSSYVALLFDQNPMSYYVGPQAEFYDPVPSVHLTFQYHKNHLDGSQVGAGIGQPLIPIGIPQSMFLLGLSRRSVAIPVKTLPPRHVYVDARALASVCQVGDPATSHKITDKPLITRMAITVCGFLRKLSVFGVRVSAIRARILIKPIIPYSLV</sequence>
<evidence type="ECO:0000313" key="2">
    <source>
        <dbReference type="Proteomes" id="UP000299102"/>
    </source>
</evidence>
<dbReference type="EMBL" id="BGZK01002451">
    <property type="protein sequence ID" value="GBP94039.1"/>
    <property type="molecule type" value="Genomic_DNA"/>
</dbReference>
<protein>
    <submittedName>
        <fullName evidence="1">Uncharacterized protein</fullName>
    </submittedName>
</protein>
<accession>A0A4C2A4C7</accession>
<evidence type="ECO:0000313" key="1">
    <source>
        <dbReference type="EMBL" id="GBP94039.1"/>
    </source>
</evidence>
<keyword evidence="2" id="KW-1185">Reference proteome</keyword>